<comment type="caution">
    <text evidence="3">The sequence shown here is derived from an EMBL/GenBank/DDBJ whole genome shotgun (WGS) entry which is preliminary data.</text>
</comment>
<evidence type="ECO:0000256" key="1">
    <source>
        <dbReference type="ARBA" id="ARBA00023002"/>
    </source>
</evidence>
<proteinExistence type="predicted"/>
<dbReference type="InterPro" id="IPR036812">
    <property type="entry name" value="NAD(P)_OxRdtase_dom_sf"/>
</dbReference>
<accession>A0A1Q9E8W3</accession>
<keyword evidence="1" id="KW-0560">Oxidoreductase</keyword>
<dbReference type="InterPro" id="IPR050523">
    <property type="entry name" value="AKR_Detox_Biosynth"/>
</dbReference>
<dbReference type="OrthoDB" id="2310150at2759"/>
<organism evidence="3 4">
    <name type="scientific">Symbiodinium microadriaticum</name>
    <name type="common">Dinoflagellate</name>
    <name type="synonym">Zooxanthella microadriatica</name>
    <dbReference type="NCBI Taxonomy" id="2951"/>
    <lineage>
        <taxon>Eukaryota</taxon>
        <taxon>Sar</taxon>
        <taxon>Alveolata</taxon>
        <taxon>Dinophyceae</taxon>
        <taxon>Suessiales</taxon>
        <taxon>Symbiodiniaceae</taxon>
        <taxon>Symbiodinium</taxon>
    </lineage>
</organism>
<dbReference type="InterPro" id="IPR023210">
    <property type="entry name" value="NADP_OxRdtase_dom"/>
</dbReference>
<evidence type="ECO:0000313" key="3">
    <source>
        <dbReference type="EMBL" id="OLQ03859.1"/>
    </source>
</evidence>
<dbReference type="GO" id="GO:0016491">
    <property type="term" value="F:oxidoreductase activity"/>
    <property type="evidence" value="ECO:0007669"/>
    <property type="project" value="UniProtKB-KW"/>
</dbReference>
<dbReference type="Gene3D" id="3.20.20.100">
    <property type="entry name" value="NADP-dependent oxidoreductase domain"/>
    <property type="match status" value="1"/>
</dbReference>
<dbReference type="CDD" id="cd19075">
    <property type="entry name" value="AKR_AKR7A1-5"/>
    <property type="match status" value="1"/>
</dbReference>
<dbReference type="Proteomes" id="UP000186817">
    <property type="component" value="Unassembled WGS sequence"/>
</dbReference>
<dbReference type="PANTHER" id="PTHR43364">
    <property type="entry name" value="NADH-SPECIFIC METHYLGLYOXAL REDUCTASE-RELATED"/>
    <property type="match status" value="1"/>
</dbReference>
<reference evidence="3 4" key="1">
    <citation type="submission" date="2016-02" db="EMBL/GenBank/DDBJ databases">
        <title>Genome analysis of coral dinoflagellate symbionts highlights evolutionary adaptations to a symbiotic lifestyle.</title>
        <authorList>
            <person name="Aranda M."/>
            <person name="Li Y."/>
            <person name="Liew Y.J."/>
            <person name="Baumgarten S."/>
            <person name="Simakov O."/>
            <person name="Wilson M."/>
            <person name="Piel J."/>
            <person name="Ashoor H."/>
            <person name="Bougouffa S."/>
            <person name="Bajic V.B."/>
            <person name="Ryu T."/>
            <person name="Ravasi T."/>
            <person name="Bayer T."/>
            <person name="Micklem G."/>
            <person name="Kim H."/>
            <person name="Bhak J."/>
            <person name="Lajeunesse T.C."/>
            <person name="Voolstra C.R."/>
        </authorList>
    </citation>
    <scope>NUCLEOTIDE SEQUENCE [LARGE SCALE GENOMIC DNA]</scope>
    <source>
        <strain evidence="3 4">CCMP2467</strain>
    </source>
</reference>
<dbReference type="AlphaFoldDB" id="A0A1Q9E8W3"/>
<protein>
    <submittedName>
        <fullName evidence="3">Aflatoxin B1 aldehyde reductase member 2</fullName>
    </submittedName>
</protein>
<evidence type="ECO:0000259" key="2">
    <source>
        <dbReference type="Pfam" id="PF00248"/>
    </source>
</evidence>
<sequence>MMASRPAQRLGQFATHLAGRPHARAVATAGAKLPEIYFGTMTFGWSQASSTVDDNTSAEMLKRYGALGGVQVDTARIYSGGKTEDILGNILGCSELAGRQWVLGTKAHPSQEGGLSGPGIRSQLKESLAAMKVKDVDILYLHQPDPDHDLSESLECVQQLIGEGLIRRFGMSNYSAVEVDRCCTMCKDRGWTTPSVYQGLYNPLNRLVEEELLPVLRKHGVSFVAYNPLAAGLLTGKHTDSNNVLPGRFKENQNYLPRFYTKPNFEALAGIREACAEAGISMVSASYAWLLQHSALSAEKGDGLLIGASSLVQLDENLSACFSPPQLPESLVSAFDAAWPLVSQSGDVFPYWRSYSKDQPGRENLHPGASYAAKK</sequence>
<dbReference type="OMA" id="NYWHGDL"/>
<dbReference type="Pfam" id="PF00248">
    <property type="entry name" value="Aldo_ket_red"/>
    <property type="match status" value="1"/>
</dbReference>
<dbReference type="SUPFAM" id="SSF51430">
    <property type="entry name" value="NAD(P)-linked oxidoreductase"/>
    <property type="match status" value="1"/>
</dbReference>
<dbReference type="PANTHER" id="PTHR43364:SF4">
    <property type="entry name" value="NAD(P)-LINKED OXIDOREDUCTASE SUPERFAMILY PROTEIN"/>
    <property type="match status" value="1"/>
</dbReference>
<gene>
    <name evidence="3" type="primary">Akr7a2</name>
    <name evidence="3" type="ORF">AK812_SmicGene13134</name>
</gene>
<dbReference type="EMBL" id="LSRX01000224">
    <property type="protein sequence ID" value="OLQ03859.1"/>
    <property type="molecule type" value="Genomic_DNA"/>
</dbReference>
<evidence type="ECO:0000313" key="4">
    <source>
        <dbReference type="Proteomes" id="UP000186817"/>
    </source>
</evidence>
<keyword evidence="4" id="KW-1185">Reference proteome</keyword>
<feature type="domain" description="NADP-dependent oxidoreductase" evidence="2">
    <location>
        <begin position="35"/>
        <end position="338"/>
    </location>
</feature>
<name>A0A1Q9E8W3_SYMMI</name>